<keyword evidence="1" id="KW-0472">Membrane</keyword>
<keyword evidence="1" id="KW-1133">Transmembrane helix</keyword>
<dbReference type="RefSeq" id="WP_380774782.1">
    <property type="nucleotide sequence ID" value="NZ_JBHUEO010000048.1"/>
</dbReference>
<accession>A0ABW4KL17</accession>
<sequence length="32" mass="3554">MVTVYEAIVLMIMFSSLIVSVLAIVISLNKKK</sequence>
<feature type="transmembrane region" description="Helical" evidence="1">
    <location>
        <begin position="6"/>
        <end position="28"/>
    </location>
</feature>
<protein>
    <submittedName>
        <fullName evidence="2">Holin-like toxin</fullName>
    </submittedName>
</protein>
<reference evidence="3" key="1">
    <citation type="journal article" date="2019" name="Int. J. Syst. Evol. Microbiol.">
        <title>The Global Catalogue of Microorganisms (GCM) 10K type strain sequencing project: providing services to taxonomists for standard genome sequencing and annotation.</title>
        <authorList>
            <consortium name="The Broad Institute Genomics Platform"/>
            <consortium name="The Broad Institute Genome Sequencing Center for Infectious Disease"/>
            <person name="Wu L."/>
            <person name="Ma J."/>
        </authorList>
    </citation>
    <scope>NUCLEOTIDE SEQUENCE [LARGE SCALE GENOMIC DNA]</scope>
    <source>
        <strain evidence="3">CGMCC 1.12295</strain>
    </source>
</reference>
<dbReference type="InterPro" id="IPR031616">
    <property type="entry name" value="BsrE-like"/>
</dbReference>
<dbReference type="Proteomes" id="UP001597301">
    <property type="component" value="Unassembled WGS sequence"/>
</dbReference>
<dbReference type="Pfam" id="PF16935">
    <property type="entry name" value="Hol_Tox"/>
    <property type="match status" value="1"/>
</dbReference>
<keyword evidence="1" id="KW-0812">Transmembrane</keyword>
<name>A0ABW4KL17_9BACI</name>
<comment type="caution">
    <text evidence="2">The sequence shown here is derived from an EMBL/GenBank/DDBJ whole genome shotgun (WGS) entry which is preliminary data.</text>
</comment>
<organism evidence="2 3">
    <name type="scientific">Siminovitchia sediminis</name>
    <dbReference type="NCBI Taxonomy" id="1274353"/>
    <lineage>
        <taxon>Bacteria</taxon>
        <taxon>Bacillati</taxon>
        <taxon>Bacillota</taxon>
        <taxon>Bacilli</taxon>
        <taxon>Bacillales</taxon>
        <taxon>Bacillaceae</taxon>
        <taxon>Siminovitchia</taxon>
    </lineage>
</organism>
<evidence type="ECO:0000256" key="1">
    <source>
        <dbReference type="SAM" id="Phobius"/>
    </source>
</evidence>
<keyword evidence="3" id="KW-1185">Reference proteome</keyword>
<gene>
    <name evidence="2" type="ORF">ACFSCZ_14415</name>
</gene>
<evidence type="ECO:0000313" key="3">
    <source>
        <dbReference type="Proteomes" id="UP001597301"/>
    </source>
</evidence>
<dbReference type="EMBL" id="JBHUEO010000048">
    <property type="protein sequence ID" value="MFD1707916.1"/>
    <property type="molecule type" value="Genomic_DNA"/>
</dbReference>
<evidence type="ECO:0000313" key="2">
    <source>
        <dbReference type="EMBL" id="MFD1707916.1"/>
    </source>
</evidence>
<proteinExistence type="predicted"/>